<dbReference type="RefSeq" id="WP_004903342.1">
    <property type="nucleotide sequence ID" value="NZ_CP042383.1"/>
</dbReference>
<dbReference type="Pfam" id="PF02371">
    <property type="entry name" value="Transposase_20"/>
    <property type="match status" value="1"/>
</dbReference>
<dbReference type="EMBL" id="CP042383">
    <property type="protein sequence ID" value="QEA42844.1"/>
    <property type="molecule type" value="Genomic_DNA"/>
</dbReference>
<evidence type="ECO:0000313" key="3">
    <source>
        <dbReference type="EMBL" id="QEA42844.1"/>
    </source>
</evidence>
<evidence type="ECO:0000313" key="5">
    <source>
        <dbReference type="Proteomes" id="UP000321296"/>
    </source>
</evidence>
<accession>A0A5B8T159</accession>
<feature type="domain" description="Transposase IS116/IS110/IS902 C-terminal" evidence="2">
    <location>
        <begin position="268"/>
        <end position="351"/>
    </location>
</feature>
<dbReference type="AlphaFoldDB" id="A0A5B8T159"/>
<feature type="domain" description="Transposase IS110-like N-terminal" evidence="1">
    <location>
        <begin position="4"/>
        <end position="163"/>
    </location>
</feature>
<organism evidence="4 5">
    <name type="scientific">Leuconostoc pseudomesenteroides</name>
    <dbReference type="NCBI Taxonomy" id="33968"/>
    <lineage>
        <taxon>Bacteria</taxon>
        <taxon>Bacillati</taxon>
        <taxon>Bacillota</taxon>
        <taxon>Bacilli</taxon>
        <taxon>Lactobacillales</taxon>
        <taxon>Lactobacillaceae</taxon>
        <taxon>Leuconostoc</taxon>
    </lineage>
</organism>
<evidence type="ECO:0000259" key="1">
    <source>
        <dbReference type="Pfam" id="PF01548"/>
    </source>
</evidence>
<dbReference type="KEGG" id="lpse:FGL85_10170"/>
<dbReference type="PANTHER" id="PTHR33055">
    <property type="entry name" value="TRANSPOSASE FOR INSERTION SEQUENCE ELEMENT IS1111A"/>
    <property type="match status" value="1"/>
</dbReference>
<sequence length="393" mass="44708">MLFVGIDVAKSHHDVAVLDDNGLVVLRHLRILNNRQGFSTLHQFLIQLSADTNDDIRIALEATGHYHLNLLLFLQSNAYPAFAYNPFLIKEFARTLTLRKTKTDKADALTIAKKLATDLSPDRFKPNFNMQELKFLTRHRNRLTDTRSKLKTQYIRLLDILFPELAGFIGKTNLHHQYVYDLLTKYPSPAKLSRAHTNALVKLLHNHGNRLDMAQQLKALAKQSIGLSSPANAFELVQTISAIRLYDEQINAIDQEIAQIMNSLDEAAIVTSITGISNRLGSVILAEVNNINNFHSPDQLLAFAGLEPSVYQSGQMSATGKMVKRGSTSFRWALFQAAEYASHWSPTIHQYRQKKLGEGKHYYVVMTHVAKKLVRIIYYLLKHHQYYDESKLI</sequence>
<dbReference type="KEGG" id="lpse:FGL85_10500"/>
<proteinExistence type="predicted"/>
<dbReference type="GO" id="GO:0004803">
    <property type="term" value="F:transposase activity"/>
    <property type="evidence" value="ECO:0007669"/>
    <property type="project" value="InterPro"/>
</dbReference>
<evidence type="ECO:0000313" key="4">
    <source>
        <dbReference type="EMBL" id="QEA42909.1"/>
    </source>
</evidence>
<dbReference type="GO" id="GO:0003677">
    <property type="term" value="F:DNA binding"/>
    <property type="evidence" value="ECO:0007669"/>
    <property type="project" value="InterPro"/>
</dbReference>
<dbReference type="InterPro" id="IPR003346">
    <property type="entry name" value="Transposase_20"/>
</dbReference>
<evidence type="ECO:0000259" key="2">
    <source>
        <dbReference type="Pfam" id="PF02371"/>
    </source>
</evidence>
<dbReference type="InterPro" id="IPR002525">
    <property type="entry name" value="Transp_IS110-like_N"/>
</dbReference>
<dbReference type="GO" id="GO:0006313">
    <property type="term" value="P:DNA transposition"/>
    <property type="evidence" value="ECO:0007669"/>
    <property type="project" value="InterPro"/>
</dbReference>
<name>A0A5B8T159_LEUPS</name>
<dbReference type="NCBIfam" id="NF033542">
    <property type="entry name" value="transpos_IS110"/>
    <property type="match status" value="1"/>
</dbReference>
<dbReference type="Proteomes" id="UP000321296">
    <property type="component" value="Chromosome"/>
</dbReference>
<dbReference type="PANTHER" id="PTHR33055:SF15">
    <property type="entry name" value="TRANSPOSASE-RELATED"/>
    <property type="match status" value="1"/>
</dbReference>
<dbReference type="EMBL" id="CP042383">
    <property type="protein sequence ID" value="QEA42909.1"/>
    <property type="molecule type" value="Genomic_DNA"/>
</dbReference>
<dbReference type="Pfam" id="PF01548">
    <property type="entry name" value="DEDD_Tnp_IS110"/>
    <property type="match status" value="1"/>
</dbReference>
<dbReference type="InterPro" id="IPR047650">
    <property type="entry name" value="Transpos_IS110"/>
</dbReference>
<reference evidence="4 5" key="1">
    <citation type="submission" date="2019-06" db="EMBL/GenBank/DDBJ databases">
        <title>Genome analyses of bacteria isolated from kimchi.</title>
        <authorList>
            <person name="Lee S."/>
            <person name="Ahn S."/>
            <person name="Roh S."/>
        </authorList>
    </citation>
    <scope>NUCLEOTIDE SEQUENCE [LARGE SCALE GENOMIC DNA]</scope>
    <source>
        <strain evidence="4 5">CBA3630</strain>
    </source>
</reference>
<protein>
    <submittedName>
        <fullName evidence="4">IS110 family transposase</fullName>
    </submittedName>
</protein>
<gene>
    <name evidence="3" type="ORF">FGL85_10170</name>
    <name evidence="4" type="ORF">FGL85_10500</name>
</gene>